<comment type="caution">
    <text evidence="1">The sequence shown here is derived from an EMBL/GenBank/DDBJ whole genome shotgun (WGS) entry which is preliminary data.</text>
</comment>
<protein>
    <submittedName>
        <fullName evidence="1">Uncharacterized protein</fullName>
    </submittedName>
</protein>
<proteinExistence type="predicted"/>
<organism evidence="1 2">
    <name type="scientific">Rhizoctonia solani</name>
    <dbReference type="NCBI Taxonomy" id="456999"/>
    <lineage>
        <taxon>Eukaryota</taxon>
        <taxon>Fungi</taxon>
        <taxon>Dikarya</taxon>
        <taxon>Basidiomycota</taxon>
        <taxon>Agaricomycotina</taxon>
        <taxon>Agaricomycetes</taxon>
        <taxon>Cantharellales</taxon>
        <taxon>Ceratobasidiaceae</taxon>
        <taxon>Rhizoctonia</taxon>
    </lineage>
</organism>
<dbReference type="Proteomes" id="UP000663861">
    <property type="component" value="Unassembled WGS sequence"/>
</dbReference>
<reference evidence="1" key="1">
    <citation type="submission" date="2021-01" db="EMBL/GenBank/DDBJ databases">
        <authorList>
            <person name="Kaushik A."/>
        </authorList>
    </citation>
    <scope>NUCLEOTIDE SEQUENCE</scope>
    <source>
        <strain evidence="1">AG4-RS23</strain>
    </source>
</reference>
<name>A0A8H3D515_9AGAM</name>
<evidence type="ECO:0000313" key="1">
    <source>
        <dbReference type="EMBL" id="CAE6510292.1"/>
    </source>
</evidence>
<gene>
    <name evidence="1" type="ORF">RDB_LOCUS136724</name>
</gene>
<dbReference type="EMBL" id="CAJMWY010003873">
    <property type="protein sequence ID" value="CAE6510292.1"/>
    <property type="molecule type" value="Genomic_DNA"/>
</dbReference>
<sequence length="149" mass="17276">MVSAPHLAQLVGEARDILYLILDVGTRRRARSLFVSYLRNIISLLESSLPSLSEDDAEIVRNLQSRLRDTLDKMTSHNRPLLYHLRYVLKSDEDLIDETRREIEDTLRLIEASDNINPLSSRCYSGCFKKPYHRTLESSLLMRVKDLDT</sequence>
<accession>A0A8H3D515</accession>
<dbReference type="AlphaFoldDB" id="A0A8H3D515"/>
<evidence type="ECO:0000313" key="2">
    <source>
        <dbReference type="Proteomes" id="UP000663861"/>
    </source>
</evidence>